<comment type="caution">
    <text evidence="2">The sequence shown here is derived from an EMBL/GenBank/DDBJ whole genome shotgun (WGS) entry which is preliminary data.</text>
</comment>
<dbReference type="PANTHER" id="PTHR31286:SF99">
    <property type="entry name" value="DUF4283 DOMAIN-CONTAINING PROTEIN"/>
    <property type="match status" value="1"/>
</dbReference>
<name>A0AAV9ENR0_ACOCL</name>
<dbReference type="InterPro" id="IPR040256">
    <property type="entry name" value="At4g02000-like"/>
</dbReference>
<reference evidence="2" key="1">
    <citation type="journal article" date="2023" name="Nat. Commun.">
        <title>Diploid and tetraploid genomes of Acorus and the evolution of monocots.</title>
        <authorList>
            <person name="Ma L."/>
            <person name="Liu K.W."/>
            <person name="Li Z."/>
            <person name="Hsiao Y.Y."/>
            <person name="Qi Y."/>
            <person name="Fu T."/>
            <person name="Tang G.D."/>
            <person name="Zhang D."/>
            <person name="Sun W.H."/>
            <person name="Liu D.K."/>
            <person name="Li Y."/>
            <person name="Chen G.Z."/>
            <person name="Liu X.D."/>
            <person name="Liao X.Y."/>
            <person name="Jiang Y.T."/>
            <person name="Yu X."/>
            <person name="Hao Y."/>
            <person name="Huang J."/>
            <person name="Zhao X.W."/>
            <person name="Ke S."/>
            <person name="Chen Y.Y."/>
            <person name="Wu W.L."/>
            <person name="Hsu J.L."/>
            <person name="Lin Y.F."/>
            <person name="Huang M.D."/>
            <person name="Li C.Y."/>
            <person name="Huang L."/>
            <person name="Wang Z.W."/>
            <person name="Zhao X."/>
            <person name="Zhong W.Y."/>
            <person name="Peng D.H."/>
            <person name="Ahmad S."/>
            <person name="Lan S."/>
            <person name="Zhang J.S."/>
            <person name="Tsai W.C."/>
            <person name="Van de Peer Y."/>
            <person name="Liu Z.J."/>
        </authorList>
    </citation>
    <scope>NUCLEOTIDE SEQUENCE</scope>
    <source>
        <strain evidence="2">CP</strain>
    </source>
</reference>
<organism evidence="2 3">
    <name type="scientific">Acorus calamus</name>
    <name type="common">Sweet flag</name>
    <dbReference type="NCBI Taxonomy" id="4465"/>
    <lineage>
        <taxon>Eukaryota</taxon>
        <taxon>Viridiplantae</taxon>
        <taxon>Streptophyta</taxon>
        <taxon>Embryophyta</taxon>
        <taxon>Tracheophyta</taxon>
        <taxon>Spermatophyta</taxon>
        <taxon>Magnoliopsida</taxon>
        <taxon>Liliopsida</taxon>
        <taxon>Acoraceae</taxon>
        <taxon>Acorus</taxon>
    </lineage>
</organism>
<dbReference type="AlphaFoldDB" id="A0AAV9ENR0"/>
<proteinExistence type="predicted"/>
<dbReference type="SUPFAM" id="SSF56219">
    <property type="entry name" value="DNase I-like"/>
    <property type="match status" value="1"/>
</dbReference>
<gene>
    <name evidence="2" type="ORF">QJS10_CPA06g01100</name>
</gene>
<dbReference type="InterPro" id="IPR036691">
    <property type="entry name" value="Endo/exonu/phosph_ase_sf"/>
</dbReference>
<feature type="compositionally biased region" description="Basic and acidic residues" evidence="1">
    <location>
        <begin position="322"/>
        <end position="333"/>
    </location>
</feature>
<protein>
    <recommendedName>
        <fullName evidence="4">DUF4283 domain-containing protein</fullName>
    </recommendedName>
</protein>
<keyword evidence="3" id="KW-1185">Reference proteome</keyword>
<dbReference type="Proteomes" id="UP001180020">
    <property type="component" value="Unassembled WGS sequence"/>
</dbReference>
<evidence type="ECO:0000256" key="1">
    <source>
        <dbReference type="SAM" id="MobiDB-lite"/>
    </source>
</evidence>
<dbReference type="PANTHER" id="PTHR31286">
    <property type="entry name" value="GLYCINE-RICH CELL WALL STRUCTURAL PROTEIN 1.8-LIKE"/>
    <property type="match status" value="1"/>
</dbReference>
<sequence length="766" mass="87929">MRFVMRSGSGGLDGWSDTPCIGQADAFAEMGRLREVTARQDELPGLVFNIPEEVIRDLKRNPERVYVPDENRLQANRRCWQHTLYGKFLGPRIQIHYLRRRLAQMWPVQNPYFVGDLANGFYFFKFSTEEDLMADHLLSLQRWRNNFDPSIASFELTPIWVRFPNLPLDFWDGLTLAEIAAYAGTPIKVETTTEETGHCRYARALVEIDLRLPLCPGIWIGAERRWQSFIYERIPNVCQHCGRITHLTTECIDKSLGRVSASSKSQVGPSVDPVGHDGSSAQEESPRSNPSEVDKEEGQWKIVPPHRRPNAKNATEHGSVIAKREQSLSDHSKGKTVVSSKSAVGTSVEQVPSNELILVKEAVSRASRKRTLEEDVNPIPERPQLANTQSQESTSRALALFQRSWPDGGEKLYKHVSKSHNAESLQMDLDTTTVVGPPTVKDKRGGAPFRSTPEVLEFRWWKDNNGLCPLISKGPKYTWCNNRLGNTRTWELLDRAFANSAWISQFPSATIEVLSRSYSDHAPLLLNTELLPPAGRKPFRFERFWFAYPELYEIVDRNWTSWSQGSPMGRLQNKLRHLQEPLRQWNRRVIGDLPSRVAQAHAQGQLETFWAQRARLQWVLEGDRNSKFFHAKVQRRRLRNRIDEIQTLQGHRIGSPEEIRRYAKDYFSDHWASKMDQLNEIPQDILPQRISPDMEIMHSLRIRKGRHALVAAKIDLAAAYDSVDTATPTQCKEIRQVMEEARGFTGLTVNWQRVLLDSPHRSRYAY</sequence>
<evidence type="ECO:0008006" key="4">
    <source>
        <dbReference type="Google" id="ProtNLM"/>
    </source>
</evidence>
<dbReference type="EMBL" id="JAUJYO010000006">
    <property type="protein sequence ID" value="KAK1314716.1"/>
    <property type="molecule type" value="Genomic_DNA"/>
</dbReference>
<dbReference type="Gene3D" id="3.60.10.10">
    <property type="entry name" value="Endonuclease/exonuclease/phosphatase"/>
    <property type="match status" value="1"/>
</dbReference>
<evidence type="ECO:0000313" key="2">
    <source>
        <dbReference type="EMBL" id="KAK1314716.1"/>
    </source>
</evidence>
<feature type="region of interest" description="Disordered" evidence="1">
    <location>
        <begin position="262"/>
        <end position="341"/>
    </location>
</feature>
<evidence type="ECO:0000313" key="3">
    <source>
        <dbReference type="Proteomes" id="UP001180020"/>
    </source>
</evidence>
<feature type="compositionally biased region" description="Polar residues" evidence="1">
    <location>
        <begin position="279"/>
        <end position="291"/>
    </location>
</feature>
<reference evidence="2" key="2">
    <citation type="submission" date="2023-06" db="EMBL/GenBank/DDBJ databases">
        <authorList>
            <person name="Ma L."/>
            <person name="Liu K.-W."/>
            <person name="Li Z."/>
            <person name="Hsiao Y.-Y."/>
            <person name="Qi Y."/>
            <person name="Fu T."/>
            <person name="Tang G."/>
            <person name="Zhang D."/>
            <person name="Sun W.-H."/>
            <person name="Liu D.-K."/>
            <person name="Li Y."/>
            <person name="Chen G.-Z."/>
            <person name="Liu X.-D."/>
            <person name="Liao X.-Y."/>
            <person name="Jiang Y.-T."/>
            <person name="Yu X."/>
            <person name="Hao Y."/>
            <person name="Huang J."/>
            <person name="Zhao X.-W."/>
            <person name="Ke S."/>
            <person name="Chen Y.-Y."/>
            <person name="Wu W.-L."/>
            <person name="Hsu J.-L."/>
            <person name="Lin Y.-F."/>
            <person name="Huang M.-D."/>
            <person name="Li C.-Y."/>
            <person name="Huang L."/>
            <person name="Wang Z.-W."/>
            <person name="Zhao X."/>
            <person name="Zhong W.-Y."/>
            <person name="Peng D.-H."/>
            <person name="Ahmad S."/>
            <person name="Lan S."/>
            <person name="Zhang J.-S."/>
            <person name="Tsai W.-C."/>
            <person name="Van De Peer Y."/>
            <person name="Liu Z.-J."/>
        </authorList>
    </citation>
    <scope>NUCLEOTIDE SEQUENCE</scope>
    <source>
        <strain evidence="2">CP</strain>
        <tissue evidence="2">Leaves</tissue>
    </source>
</reference>
<accession>A0AAV9ENR0</accession>